<evidence type="ECO:0000256" key="1">
    <source>
        <dbReference type="ARBA" id="ARBA00009755"/>
    </source>
</evidence>
<gene>
    <name evidence="3" type="ORF">METZ01_LOCUS453855</name>
</gene>
<dbReference type="InterPro" id="IPR018333">
    <property type="entry name" value="Squalene_cyclase"/>
</dbReference>
<accession>A0A382ZZY8</accession>
<dbReference type="GO" id="GO:0016104">
    <property type="term" value="P:triterpenoid biosynthetic process"/>
    <property type="evidence" value="ECO:0007669"/>
    <property type="project" value="InterPro"/>
</dbReference>
<dbReference type="GO" id="GO:0016866">
    <property type="term" value="F:intramolecular transferase activity"/>
    <property type="evidence" value="ECO:0007669"/>
    <property type="project" value="InterPro"/>
</dbReference>
<dbReference type="AlphaFoldDB" id="A0A382ZZY8"/>
<protein>
    <recommendedName>
        <fullName evidence="2">Squalene cyclase N-terminal domain-containing protein</fullName>
    </recommendedName>
</protein>
<organism evidence="3">
    <name type="scientific">marine metagenome</name>
    <dbReference type="NCBI Taxonomy" id="408172"/>
    <lineage>
        <taxon>unclassified sequences</taxon>
        <taxon>metagenomes</taxon>
        <taxon>ecological metagenomes</taxon>
    </lineage>
</organism>
<comment type="similarity">
    <text evidence="1">Belongs to the terpene cyclase/mutase family.</text>
</comment>
<name>A0A382ZZY8_9ZZZZ</name>
<dbReference type="Gene3D" id="1.50.10.20">
    <property type="match status" value="2"/>
</dbReference>
<reference evidence="3" key="1">
    <citation type="submission" date="2018-05" db="EMBL/GenBank/DDBJ databases">
        <authorList>
            <person name="Lanie J.A."/>
            <person name="Ng W.-L."/>
            <person name="Kazmierczak K.M."/>
            <person name="Andrzejewski T.M."/>
            <person name="Davidsen T.M."/>
            <person name="Wayne K.J."/>
            <person name="Tettelin H."/>
            <person name="Glass J.I."/>
            <person name="Rusch D."/>
            <person name="Podicherti R."/>
            <person name="Tsui H.-C.T."/>
            <person name="Winkler M.E."/>
        </authorList>
    </citation>
    <scope>NUCLEOTIDE SEQUENCE</scope>
</reference>
<evidence type="ECO:0000313" key="3">
    <source>
        <dbReference type="EMBL" id="SVE01001.1"/>
    </source>
</evidence>
<dbReference type="PANTHER" id="PTHR11764">
    <property type="entry name" value="TERPENE CYCLASE/MUTASE FAMILY MEMBER"/>
    <property type="match status" value="1"/>
</dbReference>
<evidence type="ECO:0000259" key="2">
    <source>
        <dbReference type="Pfam" id="PF13249"/>
    </source>
</evidence>
<dbReference type="SUPFAM" id="SSF48239">
    <property type="entry name" value="Terpenoid cyclases/Protein prenyltransferases"/>
    <property type="match status" value="1"/>
</dbReference>
<feature type="domain" description="Squalene cyclase N-terminal" evidence="2">
    <location>
        <begin position="30"/>
        <end position="145"/>
    </location>
</feature>
<sequence length="145" mass="16672">MQKFTETCEASENKEMKVAISFGQRLDDAIERARNFLLSRQDEEGFWVEKLESNASITAELIFFMHFMDMVDPVRQKRCVNYLLEMQREDGSWPLFYGGPCDINSTVEAYMAMKIAGISPDHPNMVKARDAIFANGGIRKTRVFT</sequence>
<dbReference type="InterPro" id="IPR032697">
    <property type="entry name" value="SQ_cyclase_N"/>
</dbReference>
<feature type="non-terminal residue" evidence="3">
    <location>
        <position position="145"/>
    </location>
</feature>
<dbReference type="GO" id="GO:0005811">
    <property type="term" value="C:lipid droplet"/>
    <property type="evidence" value="ECO:0007669"/>
    <property type="project" value="InterPro"/>
</dbReference>
<proteinExistence type="inferred from homology"/>
<dbReference type="Pfam" id="PF13249">
    <property type="entry name" value="SQHop_cyclase_N"/>
    <property type="match status" value="1"/>
</dbReference>
<dbReference type="EMBL" id="UINC01187994">
    <property type="protein sequence ID" value="SVE01001.1"/>
    <property type="molecule type" value="Genomic_DNA"/>
</dbReference>
<dbReference type="PANTHER" id="PTHR11764:SF20">
    <property type="entry name" value="LANOSTEROL SYNTHASE"/>
    <property type="match status" value="1"/>
</dbReference>
<dbReference type="InterPro" id="IPR008930">
    <property type="entry name" value="Terpenoid_cyclase/PrenylTrfase"/>
</dbReference>